<dbReference type="Gene3D" id="2.40.128.110">
    <property type="entry name" value="Lipid/polyisoprenoid-binding, YceI-like"/>
    <property type="match status" value="1"/>
</dbReference>
<dbReference type="OrthoDB" id="116832at2"/>
<dbReference type="SUPFAM" id="SSF101874">
    <property type="entry name" value="YceI-like"/>
    <property type="match status" value="1"/>
</dbReference>
<accession>A0A2D0NHH9</accession>
<feature type="domain" description="Lipid/polyisoprenoid-binding YceI-like" evidence="1">
    <location>
        <begin position="50"/>
        <end position="178"/>
    </location>
</feature>
<dbReference type="PANTHER" id="PTHR34406">
    <property type="entry name" value="PROTEIN YCEI"/>
    <property type="match status" value="1"/>
</dbReference>
<dbReference type="InterPro" id="IPR036761">
    <property type="entry name" value="TTHA0802/YceI-like_sf"/>
</dbReference>
<dbReference type="InterPro" id="IPR007372">
    <property type="entry name" value="Lipid/polyisoprenoid-bd_YceI"/>
</dbReference>
<dbReference type="PANTHER" id="PTHR34406:SF1">
    <property type="entry name" value="PROTEIN YCEI"/>
    <property type="match status" value="1"/>
</dbReference>
<gene>
    <name evidence="2" type="ORF">CRP01_04150</name>
</gene>
<organism evidence="2 3">
    <name type="scientific">Flavilitoribacter nigricans (strain ATCC 23147 / DSM 23189 / NBRC 102662 / NCIMB 1420 / SS-2)</name>
    <name type="common">Lewinella nigricans</name>
    <dbReference type="NCBI Taxonomy" id="1122177"/>
    <lineage>
        <taxon>Bacteria</taxon>
        <taxon>Pseudomonadati</taxon>
        <taxon>Bacteroidota</taxon>
        <taxon>Saprospiria</taxon>
        <taxon>Saprospirales</taxon>
        <taxon>Lewinellaceae</taxon>
        <taxon>Flavilitoribacter</taxon>
    </lineage>
</organism>
<dbReference type="EMBL" id="PDUD01000004">
    <property type="protein sequence ID" value="PHN07954.1"/>
    <property type="molecule type" value="Genomic_DNA"/>
</dbReference>
<evidence type="ECO:0000313" key="3">
    <source>
        <dbReference type="Proteomes" id="UP000223913"/>
    </source>
</evidence>
<name>A0A2D0NHH9_FLAN2</name>
<keyword evidence="3" id="KW-1185">Reference proteome</keyword>
<evidence type="ECO:0000259" key="1">
    <source>
        <dbReference type="Pfam" id="PF04264"/>
    </source>
</evidence>
<dbReference type="Pfam" id="PF04264">
    <property type="entry name" value="YceI"/>
    <property type="match status" value="1"/>
</dbReference>
<proteinExistence type="predicted"/>
<sequence length="184" mass="20219">MKNICIILSLTLISGQALFSQKYFTRAGKVTFTSEAPLEKIEAANEKATSVLDAASGKMEFAVLIKAFQFEKALMQEHFNENYMESSTFPKAVFKGQIVNPSAVDFSKDGIYEVKVAGDMTIHGVTKTIEVPGKIRIERGEISASSVFELTVADFNIKIPAVVRENIAKTVAVSIDLNYELLKS</sequence>
<dbReference type="AlphaFoldDB" id="A0A2D0NHH9"/>
<comment type="caution">
    <text evidence="2">The sequence shown here is derived from an EMBL/GenBank/DDBJ whole genome shotgun (WGS) entry which is preliminary data.</text>
</comment>
<evidence type="ECO:0000313" key="2">
    <source>
        <dbReference type="EMBL" id="PHN07954.1"/>
    </source>
</evidence>
<reference evidence="2 3" key="1">
    <citation type="submission" date="2017-10" db="EMBL/GenBank/DDBJ databases">
        <title>The draft genome sequence of Lewinella nigricans NBRC 102662.</title>
        <authorList>
            <person name="Wang K."/>
        </authorList>
    </citation>
    <scope>NUCLEOTIDE SEQUENCE [LARGE SCALE GENOMIC DNA]</scope>
    <source>
        <strain evidence="2 3">NBRC 102662</strain>
    </source>
</reference>
<dbReference type="Proteomes" id="UP000223913">
    <property type="component" value="Unassembled WGS sequence"/>
</dbReference>
<dbReference type="RefSeq" id="WP_099148743.1">
    <property type="nucleotide sequence ID" value="NZ_PDUD01000004.1"/>
</dbReference>
<protein>
    <submittedName>
        <fullName evidence="2">Polyisoprenoid-binding protein</fullName>
    </submittedName>
</protein>